<feature type="region of interest" description="Disordered" evidence="1">
    <location>
        <begin position="1"/>
        <end position="64"/>
    </location>
</feature>
<evidence type="ECO:0000313" key="3">
    <source>
        <dbReference type="Proteomes" id="UP000677457"/>
    </source>
</evidence>
<keyword evidence="3" id="KW-1185">Reference proteome</keyword>
<proteinExistence type="predicted"/>
<dbReference type="Proteomes" id="UP000677457">
    <property type="component" value="Unassembled WGS sequence"/>
</dbReference>
<gene>
    <name evidence="2" type="ORF">Sar04_27680</name>
</gene>
<dbReference type="EMBL" id="BOQM01000019">
    <property type="protein sequence ID" value="GIM86032.1"/>
    <property type="molecule type" value="Genomic_DNA"/>
</dbReference>
<protein>
    <submittedName>
        <fullName evidence="2">Uncharacterized protein</fullName>
    </submittedName>
</protein>
<sequence length="64" mass="7334">MTRLRQLWSRTAASPAGPKDVDRELGDQAERRGKDERVVERHEVGEGLRGVVTTHEAPTRRRTR</sequence>
<accession>A0ABQ4JTH4</accession>
<comment type="caution">
    <text evidence="2">The sequence shown here is derived from an EMBL/GenBank/DDBJ whole genome shotgun (WGS) entry which is preliminary data.</text>
</comment>
<feature type="compositionally biased region" description="Basic and acidic residues" evidence="1">
    <location>
        <begin position="19"/>
        <end position="46"/>
    </location>
</feature>
<evidence type="ECO:0000256" key="1">
    <source>
        <dbReference type="SAM" id="MobiDB-lite"/>
    </source>
</evidence>
<evidence type="ECO:0000313" key="2">
    <source>
        <dbReference type="EMBL" id="GIM86032.1"/>
    </source>
</evidence>
<name>A0ABQ4JTH4_SALAC</name>
<organism evidence="2 3">
    <name type="scientific">Salinispora arenicola</name>
    <dbReference type="NCBI Taxonomy" id="168697"/>
    <lineage>
        <taxon>Bacteria</taxon>
        <taxon>Bacillati</taxon>
        <taxon>Actinomycetota</taxon>
        <taxon>Actinomycetes</taxon>
        <taxon>Micromonosporales</taxon>
        <taxon>Micromonosporaceae</taxon>
        <taxon>Salinispora</taxon>
    </lineage>
</organism>
<reference evidence="2 3" key="1">
    <citation type="submission" date="2021-03" db="EMBL/GenBank/DDBJ databases">
        <title>Whole genome shotgun sequence of Salinispora arenicola NBRC 105043.</title>
        <authorList>
            <person name="Komaki H."/>
            <person name="Tamura T."/>
        </authorList>
    </citation>
    <scope>NUCLEOTIDE SEQUENCE [LARGE SCALE GENOMIC DNA]</scope>
    <source>
        <strain evidence="2 3">NBRC 105043</strain>
    </source>
</reference>